<evidence type="ECO:0000313" key="2">
    <source>
        <dbReference type="Proteomes" id="UP000887159"/>
    </source>
</evidence>
<sequence>MEGDAEREDRHLLRIAVNDRFRIRRYAGEGCLPDCVIERQSGLTLGVMGWGAISYHARSNLLQIEGILNSNRTHFKILKIMLHTFDDGLPIRVTEVQEFADLPEPMKSDSDAEIDNEIL</sequence>
<evidence type="ECO:0000313" key="1">
    <source>
        <dbReference type="EMBL" id="GFY27957.1"/>
    </source>
</evidence>
<dbReference type="InterPro" id="IPR036397">
    <property type="entry name" value="RNaseH_sf"/>
</dbReference>
<dbReference type="Proteomes" id="UP000887159">
    <property type="component" value="Unassembled WGS sequence"/>
</dbReference>
<keyword evidence="2" id="KW-1185">Reference proteome</keyword>
<dbReference type="EMBL" id="BMAU01021382">
    <property type="protein sequence ID" value="GFY27957.1"/>
    <property type="molecule type" value="Genomic_DNA"/>
</dbReference>
<protein>
    <submittedName>
        <fullName evidence="1">Uncharacterized protein</fullName>
    </submittedName>
</protein>
<accession>A0A8X6W4N7</accession>
<proteinExistence type="predicted"/>
<dbReference type="Gene3D" id="3.30.420.10">
    <property type="entry name" value="Ribonuclease H-like superfamily/Ribonuclease H"/>
    <property type="match status" value="1"/>
</dbReference>
<dbReference type="GO" id="GO:0003676">
    <property type="term" value="F:nucleic acid binding"/>
    <property type="evidence" value="ECO:0007669"/>
    <property type="project" value="InterPro"/>
</dbReference>
<dbReference type="AlphaFoldDB" id="A0A8X6W4N7"/>
<name>A0A8X6W4N7_TRICX</name>
<comment type="caution">
    <text evidence="1">The sequence shown here is derived from an EMBL/GenBank/DDBJ whole genome shotgun (WGS) entry which is preliminary data.</text>
</comment>
<organism evidence="1 2">
    <name type="scientific">Trichonephila clavipes</name>
    <name type="common">Golden silk orbweaver</name>
    <name type="synonym">Nephila clavipes</name>
    <dbReference type="NCBI Taxonomy" id="2585209"/>
    <lineage>
        <taxon>Eukaryota</taxon>
        <taxon>Metazoa</taxon>
        <taxon>Ecdysozoa</taxon>
        <taxon>Arthropoda</taxon>
        <taxon>Chelicerata</taxon>
        <taxon>Arachnida</taxon>
        <taxon>Araneae</taxon>
        <taxon>Araneomorphae</taxon>
        <taxon>Entelegynae</taxon>
        <taxon>Araneoidea</taxon>
        <taxon>Nephilidae</taxon>
        <taxon>Trichonephila</taxon>
    </lineage>
</organism>
<reference evidence="1" key="1">
    <citation type="submission" date="2020-08" db="EMBL/GenBank/DDBJ databases">
        <title>Multicomponent nature underlies the extraordinary mechanical properties of spider dragline silk.</title>
        <authorList>
            <person name="Kono N."/>
            <person name="Nakamura H."/>
            <person name="Mori M."/>
            <person name="Yoshida Y."/>
            <person name="Ohtoshi R."/>
            <person name="Malay A.D."/>
            <person name="Moran D.A.P."/>
            <person name="Tomita M."/>
            <person name="Numata K."/>
            <person name="Arakawa K."/>
        </authorList>
    </citation>
    <scope>NUCLEOTIDE SEQUENCE</scope>
</reference>
<gene>
    <name evidence="1" type="ORF">TNCV_4563111</name>
</gene>